<dbReference type="OrthoDB" id="5291101at2"/>
<proteinExistence type="predicted"/>
<evidence type="ECO:0000313" key="2">
    <source>
        <dbReference type="Proteomes" id="UP000236721"/>
    </source>
</evidence>
<dbReference type="RefSeq" id="WP_103882061.1">
    <property type="nucleotide sequence ID" value="NZ_FNVG01000028.1"/>
</dbReference>
<keyword evidence="2" id="KW-1185">Reference proteome</keyword>
<dbReference type="PANTHER" id="PTHR43179">
    <property type="entry name" value="RHAMNOSYLTRANSFERASE WBBL"/>
    <property type="match status" value="1"/>
</dbReference>
<dbReference type="Proteomes" id="UP000236721">
    <property type="component" value="Unassembled WGS sequence"/>
</dbReference>
<protein>
    <recommendedName>
        <fullName evidence="3">Glycosyltransferase 2-like domain-containing protein</fullName>
    </recommendedName>
</protein>
<dbReference type="PANTHER" id="PTHR43179:SF7">
    <property type="entry name" value="RHAMNOSYLTRANSFERASE WBBL"/>
    <property type="match status" value="1"/>
</dbReference>
<gene>
    <name evidence="1" type="ORF">SAMN04488244_1283</name>
</gene>
<accession>A0A1H6BZR5</accession>
<dbReference type="SUPFAM" id="SSF53448">
    <property type="entry name" value="Nucleotide-diphospho-sugar transferases"/>
    <property type="match status" value="1"/>
</dbReference>
<dbReference type="AlphaFoldDB" id="A0A1H6BZR5"/>
<organism evidence="1 2">
    <name type="scientific">Vibrio hangzhouensis</name>
    <dbReference type="NCBI Taxonomy" id="462991"/>
    <lineage>
        <taxon>Bacteria</taxon>
        <taxon>Pseudomonadati</taxon>
        <taxon>Pseudomonadota</taxon>
        <taxon>Gammaproteobacteria</taxon>
        <taxon>Vibrionales</taxon>
        <taxon>Vibrionaceae</taxon>
        <taxon>Vibrio</taxon>
    </lineage>
</organism>
<reference evidence="2" key="1">
    <citation type="submission" date="2016-10" db="EMBL/GenBank/DDBJ databases">
        <authorList>
            <person name="Varghese N."/>
            <person name="Submissions S."/>
        </authorList>
    </citation>
    <scope>NUCLEOTIDE SEQUENCE [LARGE SCALE GENOMIC DNA]</scope>
    <source>
        <strain evidence="2">CGMCC 1.7062</strain>
    </source>
</reference>
<evidence type="ECO:0008006" key="3">
    <source>
        <dbReference type="Google" id="ProtNLM"/>
    </source>
</evidence>
<dbReference type="Gene3D" id="3.90.550.10">
    <property type="entry name" value="Spore Coat Polysaccharide Biosynthesis Protein SpsA, Chain A"/>
    <property type="match status" value="1"/>
</dbReference>
<name>A0A1H6BZR5_9VIBR</name>
<evidence type="ECO:0000313" key="1">
    <source>
        <dbReference type="EMBL" id="SEG65925.1"/>
    </source>
</evidence>
<sequence>MAVYISVVSHNHSEIIEQLNCLPHLSEEFNVIVKLNRKEEKSYYNRYTQLHILDEQYDIGFGHNNNLVYSYCKKHLGMQPSDYFIVLNPDVFITVTMITNLVSLMTKNNVKIGAINLYKDMNYSIYDESVRDFPILLDFVMSFLGYGNKTVVNKSEIKKPTIVDWAAGSFLVFQSSHYSKLGGFDECYFMYCEDIDICYRSSMINESVVYFPNIKAVHLAKHSNRKLISKHFYWHVKSIVRYLLSKKKLTSKKSLLECDGF</sequence>
<dbReference type="InterPro" id="IPR029044">
    <property type="entry name" value="Nucleotide-diphossugar_trans"/>
</dbReference>
<dbReference type="EMBL" id="FNVG01000028">
    <property type="protein sequence ID" value="SEG65925.1"/>
    <property type="molecule type" value="Genomic_DNA"/>
</dbReference>